<dbReference type="FunFam" id="1.10.8.60:FF:000013">
    <property type="entry name" value="DNA polymerase III subunit gamma/tau"/>
    <property type="match status" value="1"/>
</dbReference>
<dbReference type="GO" id="GO:0009360">
    <property type="term" value="C:DNA polymerase III complex"/>
    <property type="evidence" value="ECO:0007669"/>
    <property type="project" value="InterPro"/>
</dbReference>
<dbReference type="InterPro" id="IPR050238">
    <property type="entry name" value="DNA_Rep/Repair_Clamp_Loader"/>
</dbReference>
<evidence type="ECO:0000256" key="9">
    <source>
        <dbReference type="SAM" id="MobiDB-lite"/>
    </source>
</evidence>
<reference evidence="11 12" key="1">
    <citation type="submission" date="2013-11" db="EMBL/GenBank/DDBJ databases">
        <title>Estimation of Helicobacter pylori bacteriophage ecology using H. pylori isolates.</title>
        <authorList>
            <person name="Uchiyama J."/>
            <person name="Takemura-Uchiyama I."/>
            <person name="Ujihara T."/>
            <person name="Matsuzaki S."/>
        </authorList>
    </citation>
    <scope>NUCLEOTIDE SEQUENCE [LARGE SCALE GENOMIC DNA]</scope>
    <source>
        <strain evidence="11 12">NY40</strain>
    </source>
</reference>
<keyword evidence="3 8" id="KW-0547">Nucleotide-binding</keyword>
<dbReference type="RefSeq" id="WP_041051393.1">
    <property type="nucleotide sequence ID" value="NZ_AP014523.1"/>
</dbReference>
<feature type="compositionally biased region" description="Basic and acidic residues" evidence="9">
    <location>
        <begin position="367"/>
        <end position="396"/>
    </location>
</feature>
<gene>
    <name evidence="8" type="primary">dnaX</name>
    <name evidence="11" type="ORF">NY40_1398</name>
</gene>
<comment type="similarity">
    <text evidence="1 8">Belongs to the DnaX/STICHEL family.</text>
</comment>
<comment type="subunit">
    <text evidence="8">DNA polymerase III contains a core (composed of alpha, epsilon and theta chains) that associates with a tau subunit. This core dimerizes to form the POLIII' complex. PolIII' associates with the gamma complex (composed of gamma, delta, delta', psi and chi chains) and with the beta chain to form the complete DNA polymerase III complex.</text>
</comment>
<keyword evidence="8" id="KW-0548">Nucleotidyltransferase</keyword>
<dbReference type="InterPro" id="IPR012763">
    <property type="entry name" value="DNA_pol_III_sug/sutau_N"/>
</dbReference>
<keyword evidence="2" id="KW-0479">Metal-binding</keyword>
<dbReference type="AlphaFoldDB" id="A0A060PUN9"/>
<dbReference type="FunFam" id="3.40.50.300:FF:000014">
    <property type="entry name" value="DNA polymerase III subunit gamma/tau"/>
    <property type="match status" value="1"/>
</dbReference>
<evidence type="ECO:0000259" key="10">
    <source>
        <dbReference type="SMART" id="SM00382"/>
    </source>
</evidence>
<dbReference type="NCBIfam" id="NF006280">
    <property type="entry name" value="PRK08451.1"/>
    <property type="match status" value="1"/>
</dbReference>
<dbReference type="GO" id="GO:0006261">
    <property type="term" value="P:DNA-templated DNA replication"/>
    <property type="evidence" value="ECO:0007669"/>
    <property type="project" value="TreeGrafter"/>
</dbReference>
<dbReference type="InterPro" id="IPR045085">
    <property type="entry name" value="HLD_clamp_pol_III_gamma_tau"/>
</dbReference>
<keyword evidence="8" id="KW-0235">DNA replication</keyword>
<feature type="region of interest" description="Disordered" evidence="9">
    <location>
        <begin position="520"/>
        <end position="574"/>
    </location>
</feature>
<evidence type="ECO:0000256" key="5">
    <source>
        <dbReference type="ARBA" id="ARBA00022840"/>
    </source>
</evidence>
<dbReference type="InterPro" id="IPR027417">
    <property type="entry name" value="P-loop_NTPase"/>
</dbReference>
<keyword evidence="6 8" id="KW-0239">DNA-directed DNA polymerase</keyword>
<dbReference type="PANTHER" id="PTHR11669">
    <property type="entry name" value="REPLICATION FACTOR C / DNA POLYMERASE III GAMMA-TAU SUBUNIT"/>
    <property type="match status" value="1"/>
</dbReference>
<sequence>MQVLALKYRPKHFSELVGQESVAKTLSLALDNQRLANAYLFSGLRGSGKTSSSRIFARALMCEEGPKAVPCDTCTQCQSALNNHHIDIIEMDGASNRGIDDVRNLIEQTHYKPSFGRYKIFIIDEVHMFTTEAFNALLKTLEEPPSHVKFLLATTDALKLPATILSRTQHFRFKKIPENSVISHLKTILEKEQVSYETSALEKLAHSGQGSLRDTITLLEQAINYCDNAITESKVAEMLGAIDRSVLEDFFQSLINQDEARLQERYAILENYETESVLEEMMLFLKAKLLSPDSYSILLIERFFKIIMSSLSLLKEGANASFVLLLLKMKFKEALKLKALDDAIVELEQSKESVLKPLNQNANASKQEPKSTEKIEQAERIEGTEKKEKLETRENTETLQTPMLSAKDRIFHNLFKQVQTLVYERNYELGAVFEKNIRFIDFDSQTKTLTWESLAADKDKELLRERFKIVKSIVDGVFGKGENIKIALKHHLENKSAREETKEVKDFKISSLREKILSQPTIETTAETKENDTKEAVGKALQTKENDTKEVQEKEIKENETKETKEAKPKEAPTALQEFMANHSELIEEIKSEFEIKSVELL</sequence>
<dbReference type="SMART" id="SM00382">
    <property type="entry name" value="AAA"/>
    <property type="match status" value="1"/>
</dbReference>
<evidence type="ECO:0000256" key="4">
    <source>
        <dbReference type="ARBA" id="ARBA00022833"/>
    </source>
</evidence>
<dbReference type="Pfam" id="PF13177">
    <property type="entry name" value="DNA_pol3_delta2"/>
    <property type="match status" value="1"/>
</dbReference>
<dbReference type="PANTHER" id="PTHR11669:SF0">
    <property type="entry name" value="PROTEIN STICHEL-LIKE 2"/>
    <property type="match status" value="1"/>
</dbReference>
<dbReference type="Gene3D" id="3.40.50.300">
    <property type="entry name" value="P-loop containing nucleotide triphosphate hydrolases"/>
    <property type="match status" value="1"/>
</dbReference>
<keyword evidence="8" id="KW-0808">Transferase</keyword>
<dbReference type="Proteomes" id="UP000031662">
    <property type="component" value="Chromosome"/>
</dbReference>
<dbReference type="Pfam" id="PF22608">
    <property type="entry name" value="DNAX_ATPase_lid"/>
    <property type="match status" value="1"/>
</dbReference>
<evidence type="ECO:0000256" key="2">
    <source>
        <dbReference type="ARBA" id="ARBA00022723"/>
    </source>
</evidence>
<keyword evidence="5 8" id="KW-0067">ATP-binding</keyword>
<dbReference type="SUPFAM" id="SSF52540">
    <property type="entry name" value="P-loop containing nucleoside triphosphate hydrolases"/>
    <property type="match status" value="1"/>
</dbReference>
<dbReference type="EC" id="2.7.7.7" evidence="8"/>
<organism evidence="11 12">
    <name type="scientific">Helicobacter pylori NY40</name>
    <dbReference type="NCBI Taxonomy" id="1426844"/>
    <lineage>
        <taxon>Bacteria</taxon>
        <taxon>Pseudomonadati</taxon>
        <taxon>Campylobacterota</taxon>
        <taxon>Epsilonproteobacteria</taxon>
        <taxon>Campylobacterales</taxon>
        <taxon>Helicobacteraceae</taxon>
        <taxon>Helicobacter</taxon>
    </lineage>
</organism>
<evidence type="ECO:0000256" key="7">
    <source>
        <dbReference type="ARBA" id="ARBA00049244"/>
    </source>
</evidence>
<dbReference type="EMBL" id="AP014523">
    <property type="protein sequence ID" value="BAO98405.1"/>
    <property type="molecule type" value="Genomic_DNA"/>
</dbReference>
<evidence type="ECO:0000313" key="11">
    <source>
        <dbReference type="EMBL" id="BAO98405.1"/>
    </source>
</evidence>
<evidence type="ECO:0000256" key="3">
    <source>
        <dbReference type="ARBA" id="ARBA00022741"/>
    </source>
</evidence>
<evidence type="ECO:0000313" key="12">
    <source>
        <dbReference type="Proteomes" id="UP000031662"/>
    </source>
</evidence>
<keyword evidence="4" id="KW-0862">Zinc</keyword>
<dbReference type="HOGENOM" id="CLU_006229_0_8_7"/>
<evidence type="ECO:0000256" key="6">
    <source>
        <dbReference type="ARBA" id="ARBA00022932"/>
    </source>
</evidence>
<evidence type="ECO:0000256" key="1">
    <source>
        <dbReference type="ARBA" id="ARBA00006360"/>
    </source>
</evidence>
<accession>A0A060PUN9</accession>
<feature type="compositionally biased region" description="Basic and acidic residues" evidence="9">
    <location>
        <begin position="526"/>
        <end position="571"/>
    </location>
</feature>
<proteinExistence type="inferred from homology"/>
<dbReference type="Gene3D" id="1.10.8.60">
    <property type="match status" value="1"/>
</dbReference>
<evidence type="ECO:0000256" key="8">
    <source>
        <dbReference type="RuleBase" id="RU364063"/>
    </source>
</evidence>
<dbReference type="InterPro" id="IPR003593">
    <property type="entry name" value="AAA+_ATPase"/>
</dbReference>
<dbReference type="GO" id="GO:0046872">
    <property type="term" value="F:metal ion binding"/>
    <property type="evidence" value="ECO:0007669"/>
    <property type="project" value="UniProtKB-KW"/>
</dbReference>
<feature type="domain" description="AAA+ ATPase" evidence="10">
    <location>
        <begin position="35"/>
        <end position="177"/>
    </location>
</feature>
<name>A0A060PUN9_HELPX</name>
<protein>
    <recommendedName>
        <fullName evidence="8">DNA polymerase III subunit gamma/tau</fullName>
        <ecNumber evidence="8">2.7.7.7</ecNumber>
    </recommendedName>
</protein>
<dbReference type="GO" id="GO:0005524">
    <property type="term" value="F:ATP binding"/>
    <property type="evidence" value="ECO:0007669"/>
    <property type="project" value="UniProtKB-KW"/>
</dbReference>
<comment type="function">
    <text evidence="8">DNA polymerase III is a complex, multichain enzyme responsible for most of the replicative synthesis in bacteria. This DNA polymerase also exhibits 3' to 5' exonuclease activity.</text>
</comment>
<dbReference type="CDD" id="cd00009">
    <property type="entry name" value="AAA"/>
    <property type="match status" value="1"/>
</dbReference>
<dbReference type="GO" id="GO:0003887">
    <property type="term" value="F:DNA-directed DNA polymerase activity"/>
    <property type="evidence" value="ECO:0007669"/>
    <property type="project" value="UniProtKB-KW"/>
</dbReference>
<dbReference type="NCBIfam" id="TIGR02397">
    <property type="entry name" value="dnaX_nterm"/>
    <property type="match status" value="1"/>
</dbReference>
<feature type="region of interest" description="Disordered" evidence="9">
    <location>
        <begin position="358"/>
        <end position="398"/>
    </location>
</feature>
<comment type="catalytic activity">
    <reaction evidence="7 8">
        <text>DNA(n) + a 2'-deoxyribonucleoside 5'-triphosphate = DNA(n+1) + diphosphate</text>
        <dbReference type="Rhea" id="RHEA:22508"/>
        <dbReference type="Rhea" id="RHEA-COMP:17339"/>
        <dbReference type="Rhea" id="RHEA-COMP:17340"/>
        <dbReference type="ChEBI" id="CHEBI:33019"/>
        <dbReference type="ChEBI" id="CHEBI:61560"/>
        <dbReference type="ChEBI" id="CHEBI:173112"/>
        <dbReference type="EC" id="2.7.7.7"/>
    </reaction>
</comment>
<dbReference type="CDD" id="cd18137">
    <property type="entry name" value="HLD_clamp_pol_III_gamma_tau"/>
    <property type="match status" value="1"/>
</dbReference>